<reference evidence="2" key="1">
    <citation type="submission" date="2024-06" db="EMBL/GenBank/DDBJ databases">
        <title>Methylostella associata gen. nov., sp. nov., a novel Ancalomicrobiaceae-affiliated facultatively methylotrophic bacteria that feed on methanotrophs of the genus Methylococcus.</title>
        <authorList>
            <person name="Saltykova V."/>
            <person name="Danilova O.V."/>
            <person name="Oshkin I.Y."/>
            <person name="Belova S.E."/>
            <person name="Pimenov N.V."/>
            <person name="Dedysh S.N."/>
        </authorList>
    </citation>
    <scope>NUCLEOTIDE SEQUENCE</scope>
    <source>
        <strain evidence="2">S20</strain>
    </source>
</reference>
<dbReference type="AlphaFoldDB" id="A0AAU7X6V1"/>
<organism evidence="2">
    <name type="scientific">Methyloraptor flagellatus</name>
    <dbReference type="NCBI Taxonomy" id="3162530"/>
    <lineage>
        <taxon>Bacteria</taxon>
        <taxon>Pseudomonadati</taxon>
        <taxon>Pseudomonadota</taxon>
        <taxon>Alphaproteobacteria</taxon>
        <taxon>Hyphomicrobiales</taxon>
        <taxon>Ancalomicrobiaceae</taxon>
        <taxon>Methyloraptor</taxon>
    </lineage>
</organism>
<dbReference type="RefSeq" id="WP_407048753.1">
    <property type="nucleotide sequence ID" value="NZ_CP158568.1"/>
</dbReference>
<name>A0AAU7X6V1_9HYPH</name>
<protein>
    <submittedName>
        <fullName evidence="2">Uncharacterized protein</fullName>
    </submittedName>
</protein>
<sequence length="52" mass="5456">MPNPNPTGPIEEPDPTRGPDIPDIGNPSPPEPGPDLPDLPNPMGDPMPLPVR</sequence>
<evidence type="ECO:0000256" key="1">
    <source>
        <dbReference type="SAM" id="MobiDB-lite"/>
    </source>
</evidence>
<evidence type="ECO:0000313" key="2">
    <source>
        <dbReference type="EMBL" id="XBY43653.1"/>
    </source>
</evidence>
<accession>A0AAU7X6V1</accession>
<feature type="region of interest" description="Disordered" evidence="1">
    <location>
        <begin position="1"/>
        <end position="52"/>
    </location>
</feature>
<proteinExistence type="predicted"/>
<feature type="compositionally biased region" description="Pro residues" evidence="1">
    <location>
        <begin position="27"/>
        <end position="52"/>
    </location>
</feature>
<dbReference type="KEGG" id="mflg:ABS361_16435"/>
<dbReference type="EMBL" id="CP158568">
    <property type="protein sequence ID" value="XBY43653.1"/>
    <property type="molecule type" value="Genomic_DNA"/>
</dbReference>
<gene>
    <name evidence="2" type="ORF">ABS361_16435</name>
</gene>